<dbReference type="GO" id="GO:0052925">
    <property type="term" value="F:dol-P-Man:Man(5)GlcNAc(2)-PP-Dol alpha-1,3-mannosyltransferase activity"/>
    <property type="evidence" value="ECO:0007669"/>
    <property type="project" value="UniProtKB-EC"/>
</dbReference>
<proteinExistence type="predicted"/>
<dbReference type="Pfam" id="PF08241">
    <property type="entry name" value="Methyltransf_11"/>
    <property type="match status" value="1"/>
</dbReference>
<dbReference type="Gene3D" id="3.40.50.150">
    <property type="entry name" value="Vaccinia Virus protein VP39"/>
    <property type="match status" value="1"/>
</dbReference>
<keyword evidence="6 12" id="KW-0812">Transmembrane</keyword>
<comment type="pathway">
    <text evidence="2">Protein modification; protein glycosylation.</text>
</comment>
<keyword evidence="14" id="KW-1185">Reference proteome</keyword>
<dbReference type="InterPro" id="IPR013216">
    <property type="entry name" value="Methyltransf_11"/>
</dbReference>
<evidence type="ECO:0000256" key="11">
    <source>
        <dbReference type="SAM" id="MobiDB-lite"/>
    </source>
</evidence>
<feature type="transmembrane region" description="Helical" evidence="12">
    <location>
        <begin position="155"/>
        <end position="173"/>
    </location>
</feature>
<dbReference type="WBParaSite" id="MBELARI_LOCUS19984">
    <property type="protein sequence ID" value="MBELARI_LOCUS19984"/>
    <property type="gene ID" value="MBELARI_LOCUS19984"/>
</dbReference>
<evidence type="ECO:0000259" key="13">
    <source>
        <dbReference type="Pfam" id="PF08241"/>
    </source>
</evidence>
<dbReference type="GO" id="GO:0005789">
    <property type="term" value="C:endoplasmic reticulum membrane"/>
    <property type="evidence" value="ECO:0007669"/>
    <property type="project" value="UniProtKB-SubCell"/>
</dbReference>
<feature type="transmembrane region" description="Helical" evidence="12">
    <location>
        <begin position="347"/>
        <end position="367"/>
    </location>
</feature>
<evidence type="ECO:0000256" key="5">
    <source>
        <dbReference type="ARBA" id="ARBA00022679"/>
    </source>
</evidence>
<evidence type="ECO:0000256" key="4">
    <source>
        <dbReference type="ARBA" id="ARBA00022676"/>
    </source>
</evidence>
<keyword evidence="4" id="KW-0328">Glycosyltransferase</keyword>
<evidence type="ECO:0000256" key="6">
    <source>
        <dbReference type="ARBA" id="ARBA00022692"/>
    </source>
</evidence>
<feature type="compositionally biased region" description="Basic and acidic residues" evidence="11">
    <location>
        <begin position="725"/>
        <end position="748"/>
    </location>
</feature>
<dbReference type="EC" id="2.4.1.258" evidence="3"/>
<accession>A0AAF3F2C6</accession>
<dbReference type="PANTHER" id="PTHR12646:SF0">
    <property type="entry name" value="DOL-P-MAN:MAN(5)GLCNAC(2)-PP-DOL ALPHA-1,3-MANNOSYLTRANSFERASE"/>
    <property type="match status" value="1"/>
</dbReference>
<dbReference type="CDD" id="cd02440">
    <property type="entry name" value="AdoMet_MTases"/>
    <property type="match status" value="1"/>
</dbReference>
<evidence type="ECO:0000256" key="12">
    <source>
        <dbReference type="SAM" id="Phobius"/>
    </source>
</evidence>
<sequence length="748" mass="86305">MSLWSDFVHLFFTVNGKGLAITGFLLFIAETVITYGIIQKVPYTEIDWSTYMQQVECFVKKHELNYSKIEGDTGPIVYPGGHLIAYRMFYTLTNKGKDLRLGQYIFMFLYLVNLLSVFRLYWKSNKMPPFVLCLLTLTGYRIHSIFVLRMFNDPVAMMLFYIALNFLISQHWLLGALFYSAAFSIKMNIFLYTPALGCLLLLNKGIWWTIVYGAAAGVLQFYVGLPFLLHDPWSYIKRSFDIGRVFFFKWTVNWRFLSEDFFLNQYFHLTLLVTMLVLWLVFGFAMWFRTGVADTMFAMFTCNLIGIACARSLHYQFYSWYYHQLPFLLFFNYPAPADTKANFNVPWISIIWKVLVLLCVEWCWNTYPSTNASSLVLHLIHFGILAYLVYTRQMHIKRKNKVISKTLMLRTFVRPILQCRSQTSSSGTTEALLAQMRIFDRELKQKQRDWAVQQPNYVAATSLREEIGWRIADKVFDLTKVNERVLDIGCGTGFIAPHLIKENVRHLVQCDISEEMVKRSNGCLDEGVTVERVACDEETLASFAPASFDLLLSSLSAHWINDLPGWFRRCFSLLKEDCPFIGCMLMEDTLYELRCSLQLAELERLGGVGAHISPFVKANDVGSLLGKAGFELVTLDTDDVQIGFPNMFALLYDLQLMAESNCTYKRSSSIRRDVLLAAEAIYKSMYAKDDVYPATFRIVSWIGWKPGPNSPKPAKRGSQNASLKDISKMVEDPEYQKKLSEEHDKKKK</sequence>
<dbReference type="AlphaFoldDB" id="A0AAF3F2C6"/>
<feature type="transmembrane region" description="Helical" evidence="12">
    <location>
        <begin position="179"/>
        <end position="202"/>
    </location>
</feature>
<keyword evidence="9 12" id="KW-0472">Membrane</keyword>
<dbReference type="PANTHER" id="PTHR12646">
    <property type="entry name" value="NOT56 - RELATED"/>
    <property type="match status" value="1"/>
</dbReference>
<feature type="transmembrane region" description="Helical" evidence="12">
    <location>
        <begin position="128"/>
        <end position="148"/>
    </location>
</feature>
<feature type="transmembrane region" description="Helical" evidence="12">
    <location>
        <begin position="373"/>
        <end position="390"/>
    </location>
</feature>
<feature type="transmembrane region" description="Helical" evidence="12">
    <location>
        <begin position="266"/>
        <end position="288"/>
    </location>
</feature>
<feature type="domain" description="Methyltransferase type 11" evidence="13">
    <location>
        <begin position="486"/>
        <end position="577"/>
    </location>
</feature>
<dbReference type="Proteomes" id="UP000887575">
    <property type="component" value="Unassembled WGS sequence"/>
</dbReference>
<evidence type="ECO:0000313" key="15">
    <source>
        <dbReference type="WBParaSite" id="MBELARI_LOCUS19984"/>
    </source>
</evidence>
<feature type="transmembrane region" description="Helical" evidence="12">
    <location>
        <begin position="295"/>
        <end position="313"/>
    </location>
</feature>
<evidence type="ECO:0000256" key="10">
    <source>
        <dbReference type="ARBA" id="ARBA00049506"/>
    </source>
</evidence>
<dbReference type="Pfam" id="PF05208">
    <property type="entry name" value="ALG3"/>
    <property type="match status" value="1"/>
</dbReference>
<dbReference type="SUPFAM" id="SSF53335">
    <property type="entry name" value="S-adenosyl-L-methionine-dependent methyltransferases"/>
    <property type="match status" value="1"/>
</dbReference>
<keyword evidence="7" id="KW-0256">Endoplasmic reticulum</keyword>
<comment type="subcellular location">
    <subcellularLocation>
        <location evidence="1">Endoplasmic reticulum membrane</location>
        <topology evidence="1">Multi-pass membrane protein</topology>
    </subcellularLocation>
</comment>
<evidence type="ECO:0000256" key="1">
    <source>
        <dbReference type="ARBA" id="ARBA00004477"/>
    </source>
</evidence>
<dbReference type="InterPro" id="IPR029063">
    <property type="entry name" value="SAM-dependent_MTases_sf"/>
</dbReference>
<reference evidence="15" key="1">
    <citation type="submission" date="2024-02" db="UniProtKB">
        <authorList>
            <consortium name="WormBaseParasite"/>
        </authorList>
    </citation>
    <scope>IDENTIFICATION</scope>
</reference>
<organism evidence="14 15">
    <name type="scientific">Mesorhabditis belari</name>
    <dbReference type="NCBI Taxonomy" id="2138241"/>
    <lineage>
        <taxon>Eukaryota</taxon>
        <taxon>Metazoa</taxon>
        <taxon>Ecdysozoa</taxon>
        <taxon>Nematoda</taxon>
        <taxon>Chromadorea</taxon>
        <taxon>Rhabditida</taxon>
        <taxon>Rhabditina</taxon>
        <taxon>Rhabditomorpha</taxon>
        <taxon>Rhabditoidea</taxon>
        <taxon>Rhabditidae</taxon>
        <taxon>Mesorhabditinae</taxon>
        <taxon>Mesorhabditis</taxon>
    </lineage>
</organism>
<protein>
    <recommendedName>
        <fullName evidence="3">dolichyl-P-Man:Man5GlcNAc2-PP-dolichol alpha-1,3-mannosyltransferase</fullName>
        <ecNumber evidence="3">2.4.1.258</ecNumber>
    </recommendedName>
</protein>
<feature type="region of interest" description="Disordered" evidence="11">
    <location>
        <begin position="706"/>
        <end position="748"/>
    </location>
</feature>
<keyword evidence="5" id="KW-0808">Transferase</keyword>
<feature type="transmembrane region" description="Helical" evidence="12">
    <location>
        <begin position="104"/>
        <end position="122"/>
    </location>
</feature>
<dbReference type="InterPro" id="IPR007873">
    <property type="entry name" value="Glycosyltransferase_ALG3"/>
</dbReference>
<evidence type="ECO:0000256" key="8">
    <source>
        <dbReference type="ARBA" id="ARBA00022989"/>
    </source>
</evidence>
<evidence type="ECO:0000256" key="9">
    <source>
        <dbReference type="ARBA" id="ARBA00023136"/>
    </source>
</evidence>
<comment type="catalytic activity">
    <reaction evidence="10">
        <text>an alpha-D-Man-(1-&gt;2)-alpha-D-Man-(1-&gt;2)-alpha-D-Man-(1-&gt;3)-[alpha-D-Man-(1-&gt;6)]-beta-D-Man-(1-&gt;4)-beta-D-GlcNAc-(1-&gt;4)-alpha-D-GlcNAc-diphospho-di-trans,poly-cis-dolichol + a di-trans,poly-cis-dolichyl beta-D-mannosyl phosphate = an alpha-D-Man-(1-&gt;2)-alpha-D-Man-(1-&gt;2)-alpha-D-Man-(1-&gt;3)-[alpha-D-Man-(1-&gt;3)-alpha-D-Man-(1-&gt;6)]-beta-D-Man-(1-&gt;4)-beta-D-GlcNAc-(1-&gt;4)-alpha-D-GlcNAc-diphospho-di-trans,poly-cis-dolichol + a di-trans,poly-cis-dolichyl phosphate + H(+)</text>
        <dbReference type="Rhea" id="RHEA:29527"/>
        <dbReference type="Rhea" id="RHEA-COMP:19498"/>
        <dbReference type="Rhea" id="RHEA-COMP:19501"/>
        <dbReference type="Rhea" id="RHEA-COMP:19516"/>
        <dbReference type="Rhea" id="RHEA-COMP:19517"/>
        <dbReference type="ChEBI" id="CHEBI:15378"/>
        <dbReference type="ChEBI" id="CHEBI:57683"/>
        <dbReference type="ChEBI" id="CHEBI:58211"/>
        <dbReference type="ChEBI" id="CHEBI:132515"/>
        <dbReference type="ChEBI" id="CHEBI:132516"/>
        <dbReference type="EC" id="2.4.1.258"/>
    </reaction>
    <physiologicalReaction direction="left-to-right" evidence="10">
        <dbReference type="Rhea" id="RHEA:29528"/>
    </physiologicalReaction>
</comment>
<evidence type="ECO:0000313" key="14">
    <source>
        <dbReference type="Proteomes" id="UP000887575"/>
    </source>
</evidence>
<evidence type="ECO:0000256" key="3">
    <source>
        <dbReference type="ARBA" id="ARBA00011964"/>
    </source>
</evidence>
<name>A0AAF3F2C6_9BILA</name>
<dbReference type="GO" id="GO:0008757">
    <property type="term" value="F:S-adenosylmethionine-dependent methyltransferase activity"/>
    <property type="evidence" value="ECO:0007669"/>
    <property type="project" value="InterPro"/>
</dbReference>
<evidence type="ECO:0000256" key="2">
    <source>
        <dbReference type="ARBA" id="ARBA00004922"/>
    </source>
</evidence>
<keyword evidence="8 12" id="KW-1133">Transmembrane helix</keyword>
<evidence type="ECO:0000256" key="7">
    <source>
        <dbReference type="ARBA" id="ARBA00022824"/>
    </source>
</evidence>